<dbReference type="EMBL" id="EF182667">
    <property type="protein sequence ID" value="ABN14208.1"/>
    <property type="molecule type" value="Genomic_DNA"/>
</dbReference>
<keyword evidence="1" id="KW-0472">Membrane</keyword>
<dbReference type="EMBL" id="EF182677">
    <property type="protein sequence ID" value="ABN14218.1"/>
    <property type="molecule type" value="Genomic_DNA"/>
</dbReference>
<evidence type="ECO:0000256" key="1">
    <source>
        <dbReference type="SAM" id="Phobius"/>
    </source>
</evidence>
<dbReference type="EMBL" id="EF182679">
    <property type="protein sequence ID" value="ABN14220.1"/>
    <property type="molecule type" value="Genomic_DNA"/>
</dbReference>
<feature type="transmembrane region" description="Helical" evidence="1">
    <location>
        <begin position="233"/>
        <end position="254"/>
    </location>
</feature>
<feature type="transmembrane region" description="Helical" evidence="1">
    <location>
        <begin position="148"/>
        <end position="168"/>
    </location>
</feature>
<reference evidence="17 18" key="2">
    <citation type="journal article" date="2015" name="Genome Announc.">
        <title>Genome sequences of equid herpesviruses 2 and 5.</title>
        <authorList>
            <person name="Wilkie G.S."/>
            <person name="Kerr K."/>
            <person name="Stewart J.P."/>
            <person name="Studdert M.J."/>
            <person name="Davison A.J."/>
        </authorList>
    </citation>
    <scope>NUCLEOTIDE SEQUENCE [LARGE SCALE GENOMIC DNA]</scope>
    <source>
        <strain evidence="17">G9/92</strain>
    </source>
</reference>
<organism evidence="2">
    <name type="scientific">Equid gammaherpesvirus 2</name>
    <name type="common">Equine herpesvirus 2</name>
    <dbReference type="NCBI Taxonomy" id="12657"/>
    <lineage>
        <taxon>Viruses</taxon>
        <taxon>Duplodnaviria</taxon>
        <taxon>Heunggongvirae</taxon>
        <taxon>Peploviricota</taxon>
        <taxon>Herviviricetes</taxon>
        <taxon>Herpesvirales</taxon>
        <taxon>Orthoherpesviridae</taxon>
        <taxon>Gammaherpesvirinae</taxon>
        <taxon>Percavirus</taxon>
        <taxon>Percavirus equidgamma2</taxon>
    </lineage>
</organism>
<dbReference type="EMBL" id="KM924294">
    <property type="protein sequence ID" value="AIU39459.1"/>
    <property type="molecule type" value="Genomic_DNA"/>
</dbReference>
<keyword evidence="1" id="KW-0812">Transmembrane</keyword>
<dbReference type="EMBL" id="EF182670">
    <property type="protein sequence ID" value="ABN14211.1"/>
    <property type="molecule type" value="Genomic_DNA"/>
</dbReference>
<dbReference type="EMBL" id="EF182669">
    <property type="protein sequence ID" value="ABN14210.1"/>
    <property type="molecule type" value="Genomic_DNA"/>
</dbReference>
<keyword evidence="1" id="KW-1133">Transmembrane helix</keyword>
<reference evidence="2" key="1">
    <citation type="journal article" date="2007" name="J. Gen. Virol.">
        <title>Sequence analysis of the equid herpesvirus 2 chemokine receptor homologues E1, ORF74 and E6 demonstrates high sequence divergence between field isolates.</title>
        <authorList>
            <person name="Sharp E.L."/>
            <person name="Farrell H.E."/>
            <person name="Borchers K."/>
            <person name="Holmes E.C."/>
            <person name="Davis-Poynter N.J."/>
        </authorList>
    </citation>
    <scope>NUCLEOTIDE SEQUENCE</scope>
    <source>
        <strain evidence="16">Aus-4</strain>
        <strain evidence="15">Aus-9</strain>
        <strain evidence="12">Eng-10</strain>
        <strain evidence="13">Eng-11</strain>
        <strain evidence="14">Eng-12</strain>
        <strain evidence="2">Eng-2</strain>
        <strain evidence="11">Eng-9</strain>
        <strain evidence="8">Ger-1</strain>
        <strain evidence="4">Ger-2</strain>
        <strain evidence="5">Ger-5</strain>
        <strain evidence="6">Ger-6</strain>
        <strain evidence="10">Hun-1</strain>
        <strain evidence="7">LK4</strain>
        <strain evidence="9">Swe-1</strain>
        <strain evidence="3">T400</strain>
    </source>
</reference>
<evidence type="ECO:0000313" key="2">
    <source>
        <dbReference type="EMBL" id="ABN14208.1"/>
    </source>
</evidence>
<evidence type="ECO:0000313" key="7">
    <source>
        <dbReference type="EMBL" id="ABN14216.1"/>
    </source>
</evidence>
<evidence type="ECO:0000313" key="10">
    <source>
        <dbReference type="EMBL" id="ABN14220.1"/>
    </source>
</evidence>
<dbReference type="KEGG" id="vg:1461034"/>
<feature type="transmembrane region" description="Helical" evidence="1">
    <location>
        <begin position="274"/>
        <end position="292"/>
    </location>
</feature>
<accession>A3F1B9</accession>
<dbReference type="PIR" id="S55605">
    <property type="entry name" value="S55605"/>
</dbReference>
<evidence type="ECO:0000313" key="17">
    <source>
        <dbReference type="EMBL" id="AIU39459.1"/>
    </source>
</evidence>
<dbReference type="EMBL" id="EF182687">
    <property type="protein sequence ID" value="ABN14228.1"/>
    <property type="molecule type" value="Genomic_DNA"/>
</dbReference>
<evidence type="ECO:0000313" key="3">
    <source>
        <dbReference type="EMBL" id="ABN14210.1"/>
    </source>
</evidence>
<dbReference type="SMR" id="A3F1B9"/>
<dbReference type="EMBL" id="EF182676">
    <property type="protein sequence ID" value="ABN14217.1"/>
    <property type="molecule type" value="Genomic_DNA"/>
</dbReference>
<dbReference type="SUPFAM" id="SSF81321">
    <property type="entry name" value="Family A G protein-coupled receptor-like"/>
    <property type="match status" value="1"/>
</dbReference>
<dbReference type="EMBL" id="EF182673">
    <property type="protein sequence ID" value="ABN14214.1"/>
    <property type="molecule type" value="Genomic_DNA"/>
</dbReference>
<dbReference type="Gene3D" id="1.20.1070.10">
    <property type="entry name" value="Rhodopsin 7-helix transmembrane proteins"/>
    <property type="match status" value="1"/>
</dbReference>
<dbReference type="Pfam" id="PF25732">
    <property type="entry name" value="BILF1"/>
    <property type="match status" value="1"/>
</dbReference>
<dbReference type="EMBL" id="EF182683">
    <property type="protein sequence ID" value="ABN14224.1"/>
    <property type="molecule type" value="Genomic_DNA"/>
</dbReference>
<protein>
    <submittedName>
        <fullName evidence="2">E6</fullName>
    </submittedName>
    <submittedName>
        <fullName evidence="17">Membrane protein BILF1</fullName>
    </submittedName>
</protein>
<dbReference type="EMBL" id="EF182681">
    <property type="protein sequence ID" value="ABN14222.1"/>
    <property type="molecule type" value="Genomic_DNA"/>
</dbReference>
<proteinExistence type="predicted"/>
<dbReference type="EMBL" id="EF182682">
    <property type="protein sequence ID" value="ABN14223.1"/>
    <property type="molecule type" value="Genomic_DNA"/>
</dbReference>
<evidence type="ECO:0000313" key="14">
    <source>
        <dbReference type="EMBL" id="ABN14225.1"/>
    </source>
</evidence>
<feature type="transmembrane region" description="Helical" evidence="1">
    <location>
        <begin position="42"/>
        <end position="65"/>
    </location>
</feature>
<evidence type="ECO:0000313" key="5">
    <source>
        <dbReference type="EMBL" id="ABN14213.1"/>
    </source>
</evidence>
<dbReference type="EMBL" id="EF182672">
    <property type="protein sequence ID" value="ABN14213.1"/>
    <property type="molecule type" value="Genomic_DNA"/>
</dbReference>
<evidence type="ECO:0000313" key="6">
    <source>
        <dbReference type="EMBL" id="ABN14214.1"/>
    </source>
</evidence>
<evidence type="ECO:0000313" key="15">
    <source>
        <dbReference type="EMBL" id="ABN14227.1"/>
    </source>
</evidence>
<dbReference type="EMBL" id="EF182684">
    <property type="protein sequence ID" value="ABN14225.1"/>
    <property type="molecule type" value="Genomic_DNA"/>
</dbReference>
<dbReference type="GeneID" id="1461034"/>
<evidence type="ECO:0000313" key="13">
    <source>
        <dbReference type="EMBL" id="ABN14224.1"/>
    </source>
</evidence>
<evidence type="ECO:0000313" key="9">
    <source>
        <dbReference type="EMBL" id="ABN14218.1"/>
    </source>
</evidence>
<dbReference type="RefSeq" id="NP_042607.1">
    <property type="nucleotide sequence ID" value="NC_001650.2"/>
</dbReference>
<evidence type="ECO:0000313" key="16">
    <source>
        <dbReference type="EMBL" id="ABN14228.1"/>
    </source>
</evidence>
<dbReference type="InterPro" id="IPR058024">
    <property type="entry name" value="BILF1-like"/>
</dbReference>
<feature type="transmembrane region" description="Helical" evidence="1">
    <location>
        <begin position="111"/>
        <end position="128"/>
    </location>
</feature>
<feature type="transmembrane region" description="Helical" evidence="1">
    <location>
        <begin position="202"/>
        <end position="221"/>
    </location>
</feature>
<sequence>MEEMRHAGQISRKLLFYFGSDNYNLSINDSMFRNCTLRADRAAALFGTMLEGVFLGIVLTMMGFFSVKTRFTPSSNIWLFAGCVAIALWLMTKMAQDYAPGPLKCIVTENLALFCSLLGGALNVGMCVDRCRAVYSRMARGSMTPAAICTYIFWAVVGSLLVIAVNALEMSRNGLHMSEGLEGGCFQAASPLAHRAKLVAKFLMYLVFVCIVSVGTALTLVKILNTNLNRKRAICVNVVLVTLPNTFIWLTAMTSAWREFSSYKMCPKIVTGNVFIYLSSVPMLVILFVYMFTGKNLKHTLRPQTRSYSSSTGSASCFAHLAGKP</sequence>
<dbReference type="EMBL" id="EF182686">
    <property type="protein sequence ID" value="ABN14227.1"/>
    <property type="molecule type" value="Genomic_DNA"/>
</dbReference>
<feature type="transmembrane region" description="Helical" evidence="1">
    <location>
        <begin position="77"/>
        <end position="96"/>
    </location>
</feature>
<dbReference type="EMBL" id="EF182675">
    <property type="protein sequence ID" value="ABN14216.1"/>
    <property type="molecule type" value="Genomic_DNA"/>
</dbReference>
<evidence type="ECO:0000313" key="12">
    <source>
        <dbReference type="EMBL" id="ABN14223.1"/>
    </source>
</evidence>
<evidence type="ECO:0000313" key="11">
    <source>
        <dbReference type="EMBL" id="ABN14222.1"/>
    </source>
</evidence>
<evidence type="ECO:0000313" key="4">
    <source>
        <dbReference type="EMBL" id="ABN14211.1"/>
    </source>
</evidence>
<gene>
    <name evidence="17" type="primary">E6</name>
</gene>
<dbReference type="OrthoDB" id="16102at10239"/>
<name>A3F1B9_9GAMA</name>
<evidence type="ECO:0000313" key="8">
    <source>
        <dbReference type="EMBL" id="ABN14217.1"/>
    </source>
</evidence>
<evidence type="ECO:0000313" key="18">
    <source>
        <dbReference type="Proteomes" id="UP000163076"/>
    </source>
</evidence>
<dbReference type="Proteomes" id="UP000163076">
    <property type="component" value="Segment"/>
</dbReference>